<evidence type="ECO:0000313" key="4">
    <source>
        <dbReference type="Proteomes" id="UP000628840"/>
    </source>
</evidence>
<comment type="caution">
    <text evidence="3">The sequence shown here is derived from an EMBL/GenBank/DDBJ whole genome shotgun (WGS) entry which is preliminary data.</text>
</comment>
<protein>
    <recommendedName>
        <fullName evidence="2">DUF7998 domain-containing protein</fullName>
    </recommendedName>
</protein>
<evidence type="ECO:0000259" key="2">
    <source>
        <dbReference type="Pfam" id="PF25979"/>
    </source>
</evidence>
<sequence length="178" mass="19483">MRSFFGGGGADEAFDDQGSFVPANIPDPGPFLDDAEVLTGDDHVAVHETARECFEERGVYDVTFGYNLARLNLDQRHPDAGFRYGVDGDDLRAEFTPTTEFCPQSDTLTVGAFRAWNGLEERHDYELVRVRVAPSHQRADAVNDRLAALEDAYVETGELPDAETPDPNGGAGDDSLPF</sequence>
<dbReference type="InterPro" id="IPR058311">
    <property type="entry name" value="DUF7998"/>
</dbReference>
<evidence type="ECO:0000313" key="3">
    <source>
        <dbReference type="EMBL" id="GGL42323.1"/>
    </source>
</evidence>
<evidence type="ECO:0000256" key="1">
    <source>
        <dbReference type="SAM" id="MobiDB-lite"/>
    </source>
</evidence>
<dbReference type="RefSeq" id="WP_188884238.1">
    <property type="nucleotide sequence ID" value="NZ_BMPF01000005.1"/>
</dbReference>
<dbReference type="Proteomes" id="UP000628840">
    <property type="component" value="Unassembled WGS sequence"/>
</dbReference>
<feature type="region of interest" description="Disordered" evidence="1">
    <location>
        <begin position="155"/>
        <end position="178"/>
    </location>
</feature>
<name>A0A830FCU6_9EURY</name>
<reference evidence="3 4" key="1">
    <citation type="journal article" date="2019" name="Int. J. Syst. Evol. Microbiol.">
        <title>The Global Catalogue of Microorganisms (GCM) 10K type strain sequencing project: providing services to taxonomists for standard genome sequencing and annotation.</title>
        <authorList>
            <consortium name="The Broad Institute Genomics Platform"/>
            <consortium name="The Broad Institute Genome Sequencing Center for Infectious Disease"/>
            <person name="Wu L."/>
            <person name="Ma J."/>
        </authorList>
    </citation>
    <scope>NUCLEOTIDE SEQUENCE [LARGE SCALE GENOMIC DNA]</scope>
    <source>
        <strain evidence="3 4">JCM 19585</strain>
    </source>
</reference>
<dbReference type="AlphaFoldDB" id="A0A830FCU6"/>
<proteinExistence type="predicted"/>
<keyword evidence="4" id="KW-1185">Reference proteome</keyword>
<feature type="domain" description="DUF7998" evidence="2">
    <location>
        <begin position="13"/>
        <end position="159"/>
    </location>
</feature>
<gene>
    <name evidence="3" type="ORF">GCM10009037_27330</name>
</gene>
<dbReference type="Pfam" id="PF25979">
    <property type="entry name" value="DUF7998"/>
    <property type="match status" value="1"/>
</dbReference>
<organism evidence="3 4">
    <name type="scientific">Halarchaeum grantii</name>
    <dbReference type="NCBI Taxonomy" id="1193105"/>
    <lineage>
        <taxon>Archaea</taxon>
        <taxon>Methanobacteriati</taxon>
        <taxon>Methanobacteriota</taxon>
        <taxon>Stenosarchaea group</taxon>
        <taxon>Halobacteria</taxon>
        <taxon>Halobacteriales</taxon>
        <taxon>Halobacteriaceae</taxon>
    </lineage>
</organism>
<accession>A0A830FCU6</accession>
<dbReference type="EMBL" id="BMPF01000005">
    <property type="protein sequence ID" value="GGL42323.1"/>
    <property type="molecule type" value="Genomic_DNA"/>
</dbReference>
<dbReference type="OrthoDB" id="169375at2157"/>